<gene>
    <name evidence="2" type="ORF">Pyn_23785</name>
</gene>
<reference evidence="2 3" key="1">
    <citation type="submission" date="2018-02" db="EMBL/GenBank/DDBJ databases">
        <title>Draft genome of wild Prunus yedoensis var. nudiflora.</title>
        <authorList>
            <person name="Baek S."/>
            <person name="Kim J.-H."/>
            <person name="Choi K."/>
            <person name="Kim G.-B."/>
            <person name="Cho A."/>
            <person name="Jang H."/>
            <person name="Shin C.-H."/>
            <person name="Yu H.-J."/>
            <person name="Mun J.-H."/>
        </authorList>
    </citation>
    <scope>NUCLEOTIDE SEQUENCE [LARGE SCALE GENOMIC DNA]</scope>
    <source>
        <strain evidence="3">cv. Jeju island</strain>
        <tissue evidence="2">Leaf</tissue>
    </source>
</reference>
<evidence type="ECO:0000259" key="1">
    <source>
        <dbReference type="Pfam" id="PF03478"/>
    </source>
</evidence>
<organism evidence="2 3">
    <name type="scientific">Prunus yedoensis var. nudiflora</name>
    <dbReference type="NCBI Taxonomy" id="2094558"/>
    <lineage>
        <taxon>Eukaryota</taxon>
        <taxon>Viridiplantae</taxon>
        <taxon>Streptophyta</taxon>
        <taxon>Embryophyta</taxon>
        <taxon>Tracheophyta</taxon>
        <taxon>Spermatophyta</taxon>
        <taxon>Magnoliopsida</taxon>
        <taxon>eudicotyledons</taxon>
        <taxon>Gunneridae</taxon>
        <taxon>Pentapetalae</taxon>
        <taxon>rosids</taxon>
        <taxon>fabids</taxon>
        <taxon>Rosales</taxon>
        <taxon>Rosaceae</taxon>
        <taxon>Amygdaloideae</taxon>
        <taxon>Amygdaleae</taxon>
        <taxon>Prunus</taxon>
    </lineage>
</organism>
<comment type="caution">
    <text evidence="2">The sequence shown here is derived from an EMBL/GenBank/DDBJ whole genome shotgun (WGS) entry which is preliminary data.</text>
</comment>
<evidence type="ECO:0000313" key="3">
    <source>
        <dbReference type="Proteomes" id="UP000250321"/>
    </source>
</evidence>
<dbReference type="Pfam" id="PF03478">
    <property type="entry name" value="Beta-prop_KIB1-4"/>
    <property type="match status" value="1"/>
</dbReference>
<dbReference type="InterPro" id="IPR050942">
    <property type="entry name" value="F-box_BR-signaling"/>
</dbReference>
<protein>
    <submittedName>
        <fullName evidence="2">Putative F-box protein</fullName>
    </submittedName>
</protein>
<dbReference type="STRING" id="2094558.A0A314ZLP5"/>
<dbReference type="Proteomes" id="UP000250321">
    <property type="component" value="Unassembled WGS sequence"/>
</dbReference>
<evidence type="ECO:0000313" key="2">
    <source>
        <dbReference type="EMBL" id="PQQ19373.1"/>
    </source>
</evidence>
<name>A0A314ZLP5_PRUYE</name>
<sequence>MHFTVFKVSFKREECEWDETVEYVELKSLGDEALFVGDNYFVSILASKCGGCQSNCIYYIDDSINFRQNVSIACDMGIYSTGSFQYVIEDESFEVWLSNS</sequence>
<proteinExistence type="predicted"/>
<dbReference type="AlphaFoldDB" id="A0A314ZLP5"/>
<dbReference type="InterPro" id="IPR005174">
    <property type="entry name" value="KIB1-4_b-propeller"/>
</dbReference>
<keyword evidence="3" id="KW-1185">Reference proteome</keyword>
<accession>A0A314ZLP5</accession>
<dbReference type="PANTHER" id="PTHR44259:SF93">
    <property type="entry name" value="PROTEIN, PUTATIVE (DUF295)-RELATED"/>
    <property type="match status" value="1"/>
</dbReference>
<dbReference type="PANTHER" id="PTHR44259">
    <property type="entry name" value="OS07G0183000 PROTEIN-RELATED"/>
    <property type="match status" value="1"/>
</dbReference>
<dbReference type="OrthoDB" id="1519185at2759"/>
<dbReference type="EMBL" id="PJQY01000069">
    <property type="protein sequence ID" value="PQQ19373.1"/>
    <property type="molecule type" value="Genomic_DNA"/>
</dbReference>
<feature type="domain" description="KIB1-4 beta-propeller" evidence="1">
    <location>
        <begin position="2"/>
        <end position="79"/>
    </location>
</feature>